<organism evidence="1">
    <name type="scientific">freshwater metagenome</name>
    <dbReference type="NCBI Taxonomy" id="449393"/>
    <lineage>
        <taxon>unclassified sequences</taxon>
        <taxon>metagenomes</taxon>
        <taxon>ecological metagenomes</taxon>
    </lineage>
</organism>
<protein>
    <submittedName>
        <fullName evidence="1">Unannotated protein</fullName>
    </submittedName>
</protein>
<reference evidence="1" key="1">
    <citation type="submission" date="2020-05" db="EMBL/GenBank/DDBJ databases">
        <authorList>
            <person name="Chiriac C."/>
            <person name="Salcher M."/>
            <person name="Ghai R."/>
            <person name="Kavagutti S V."/>
        </authorList>
    </citation>
    <scope>NUCLEOTIDE SEQUENCE</scope>
</reference>
<dbReference type="EMBL" id="CAFBPB010000074">
    <property type="protein sequence ID" value="CAB5004513.1"/>
    <property type="molecule type" value="Genomic_DNA"/>
</dbReference>
<accession>A0A6J7PMR6</accession>
<evidence type="ECO:0000313" key="1">
    <source>
        <dbReference type="EMBL" id="CAB5004513.1"/>
    </source>
</evidence>
<proteinExistence type="predicted"/>
<dbReference type="AlphaFoldDB" id="A0A6J7PMR6"/>
<sequence>MKRLLPILLTASLLATPFTAHAMGSGNQYVDAQTGLTYSLYKPVNTFNLKLSKFQLLQCGGGGEEWLYTAFGTGKKKIEVMQTMIGAHCSNPGLSKQLASTKINGIPATVHVYCDVKIFYTCIH</sequence>
<name>A0A6J7PMR6_9ZZZZ</name>
<gene>
    <name evidence="1" type="ORF">UFOPK4049_00676</name>
</gene>